<dbReference type="Gene3D" id="3.40.630.30">
    <property type="match status" value="1"/>
</dbReference>
<keyword evidence="4" id="KW-0687">Ribonucleoprotein</keyword>
<sequence>MRSFTEADRAELRRLFRRAGEASPSAGLWGDQDSEAAIYLDPYMDLAPDSLFVAVLDGAMVGYLTGCLDSAKFPSESERVGRAIRKHRLVFRARTAPFFARAAFDTASVALRREPTARGFRDTRRPAHLHINLAPEARGTGAADALLNRWFDRLRETGSPGCHLQTLVENTRAVRFFRRMGFVEHGPTPLVPGFRYNGRRMHQQTMVWPPSPDRP</sequence>
<evidence type="ECO:0000313" key="5">
    <source>
        <dbReference type="Proteomes" id="UP000546324"/>
    </source>
</evidence>
<keyword evidence="1" id="KW-0808">Transferase</keyword>
<proteinExistence type="predicted"/>
<comment type="caution">
    <text evidence="4">The sequence shown here is derived from an EMBL/GenBank/DDBJ whole genome shotgun (WGS) entry which is preliminary data.</text>
</comment>
<dbReference type="GO" id="GO:0005840">
    <property type="term" value="C:ribosome"/>
    <property type="evidence" value="ECO:0007669"/>
    <property type="project" value="UniProtKB-KW"/>
</dbReference>
<evidence type="ECO:0000259" key="3">
    <source>
        <dbReference type="PROSITE" id="PS51186"/>
    </source>
</evidence>
<accession>A0A7X0G6D4</accession>
<dbReference type="EMBL" id="JACHMQ010000001">
    <property type="protein sequence ID" value="MBB6400284.1"/>
    <property type="molecule type" value="Genomic_DNA"/>
</dbReference>
<name>A0A7X0G6D4_9ACTN</name>
<keyword evidence="4" id="KW-0689">Ribosomal protein</keyword>
<keyword evidence="5" id="KW-1185">Reference proteome</keyword>
<dbReference type="InterPro" id="IPR016181">
    <property type="entry name" value="Acyl_CoA_acyltransferase"/>
</dbReference>
<evidence type="ECO:0000256" key="1">
    <source>
        <dbReference type="ARBA" id="ARBA00022679"/>
    </source>
</evidence>
<feature type="domain" description="N-acetyltransferase" evidence="3">
    <location>
        <begin position="1"/>
        <end position="206"/>
    </location>
</feature>
<dbReference type="AlphaFoldDB" id="A0A7X0G6D4"/>
<protein>
    <submittedName>
        <fullName evidence="4">Ribosomal protein S18 acetylase RimI-like enzyme</fullName>
    </submittedName>
</protein>
<dbReference type="Proteomes" id="UP000546324">
    <property type="component" value="Unassembled WGS sequence"/>
</dbReference>
<dbReference type="GO" id="GO:0016747">
    <property type="term" value="F:acyltransferase activity, transferring groups other than amino-acyl groups"/>
    <property type="evidence" value="ECO:0007669"/>
    <property type="project" value="InterPro"/>
</dbReference>
<dbReference type="InterPro" id="IPR000182">
    <property type="entry name" value="GNAT_dom"/>
</dbReference>
<keyword evidence="2" id="KW-0012">Acyltransferase</keyword>
<evidence type="ECO:0000313" key="4">
    <source>
        <dbReference type="EMBL" id="MBB6400284.1"/>
    </source>
</evidence>
<dbReference type="PROSITE" id="PS51186">
    <property type="entry name" value="GNAT"/>
    <property type="match status" value="1"/>
</dbReference>
<dbReference type="Pfam" id="PF00583">
    <property type="entry name" value="Acetyltransf_1"/>
    <property type="match status" value="1"/>
</dbReference>
<dbReference type="SUPFAM" id="SSF55729">
    <property type="entry name" value="Acyl-CoA N-acyltransferases (Nat)"/>
    <property type="match status" value="1"/>
</dbReference>
<dbReference type="PANTHER" id="PTHR43877">
    <property type="entry name" value="AMINOALKYLPHOSPHONATE N-ACETYLTRANSFERASE-RELATED-RELATED"/>
    <property type="match status" value="1"/>
</dbReference>
<gene>
    <name evidence="4" type="ORF">BKA00_007198</name>
</gene>
<evidence type="ECO:0000256" key="2">
    <source>
        <dbReference type="ARBA" id="ARBA00023315"/>
    </source>
</evidence>
<reference evidence="4 5" key="1">
    <citation type="submission" date="2020-08" db="EMBL/GenBank/DDBJ databases">
        <title>Sequencing the genomes of 1000 actinobacteria strains.</title>
        <authorList>
            <person name="Klenk H.-P."/>
        </authorList>
    </citation>
    <scope>NUCLEOTIDE SEQUENCE [LARGE SCALE GENOMIC DNA]</scope>
    <source>
        <strain evidence="4 5">DSM 43675</strain>
    </source>
</reference>
<organism evidence="4 5">
    <name type="scientific">Actinomadura coerulea</name>
    <dbReference type="NCBI Taxonomy" id="46159"/>
    <lineage>
        <taxon>Bacteria</taxon>
        <taxon>Bacillati</taxon>
        <taxon>Actinomycetota</taxon>
        <taxon>Actinomycetes</taxon>
        <taxon>Streptosporangiales</taxon>
        <taxon>Thermomonosporaceae</taxon>
        <taxon>Actinomadura</taxon>
    </lineage>
</organism>
<dbReference type="InterPro" id="IPR050832">
    <property type="entry name" value="Bact_Acetyltransf"/>
</dbReference>